<dbReference type="InterPro" id="IPR005496">
    <property type="entry name" value="Integral_membrane_TerC"/>
</dbReference>
<feature type="transmembrane region" description="Helical" evidence="7">
    <location>
        <begin position="157"/>
        <end position="175"/>
    </location>
</feature>
<keyword evidence="10" id="KW-1185">Reference proteome</keyword>
<evidence type="ECO:0000256" key="6">
    <source>
        <dbReference type="PROSITE-ProRule" id="PRU00703"/>
    </source>
</evidence>
<comment type="subcellular location">
    <subcellularLocation>
        <location evidence="1">Cell membrane</location>
        <topology evidence="1">Multi-pass membrane protein</topology>
    </subcellularLocation>
</comment>
<name>H8L6L0_FRAAD</name>
<dbReference type="Pfam" id="PF03471">
    <property type="entry name" value="CorC_HlyC"/>
    <property type="match status" value="1"/>
</dbReference>
<evidence type="ECO:0000256" key="3">
    <source>
        <dbReference type="ARBA" id="ARBA00022475"/>
    </source>
</evidence>
<feature type="transmembrane region" description="Helical" evidence="7">
    <location>
        <begin position="187"/>
        <end position="210"/>
    </location>
</feature>
<dbReference type="SMART" id="SM01091">
    <property type="entry name" value="CorC_HlyC"/>
    <property type="match status" value="1"/>
</dbReference>
<proteinExistence type="inferred from homology"/>
<dbReference type="InterPro" id="IPR044751">
    <property type="entry name" value="Ion_transp-like_CBS"/>
</dbReference>
<dbReference type="PANTHER" id="PTHR22777">
    <property type="entry name" value="HEMOLYSIN-RELATED"/>
    <property type="match status" value="1"/>
</dbReference>
<dbReference type="CDD" id="cd04590">
    <property type="entry name" value="CBS_pair_CorC_HlyC_assoc"/>
    <property type="match status" value="1"/>
</dbReference>
<dbReference type="eggNOG" id="COG1253">
    <property type="taxonomic scope" value="Bacteria"/>
</dbReference>
<dbReference type="Gene3D" id="3.30.465.10">
    <property type="match status" value="1"/>
</dbReference>
<gene>
    <name evidence="9" type="ordered locus">Fraau_1574</name>
</gene>
<dbReference type="HOGENOM" id="CLU_015237_2_2_6"/>
<evidence type="ECO:0000259" key="8">
    <source>
        <dbReference type="PROSITE" id="PS51371"/>
    </source>
</evidence>
<dbReference type="InterPro" id="IPR000644">
    <property type="entry name" value="CBS_dom"/>
</dbReference>
<feature type="transmembrane region" description="Helical" evidence="7">
    <location>
        <begin position="128"/>
        <end position="151"/>
    </location>
</feature>
<keyword evidence="7" id="KW-1133">Transmembrane helix</keyword>
<feature type="transmembrane region" description="Helical" evidence="7">
    <location>
        <begin position="12"/>
        <end position="37"/>
    </location>
</feature>
<dbReference type="GO" id="GO:0005886">
    <property type="term" value="C:plasma membrane"/>
    <property type="evidence" value="ECO:0007669"/>
    <property type="project" value="UniProtKB-SubCell"/>
</dbReference>
<evidence type="ECO:0000256" key="5">
    <source>
        <dbReference type="ARBA" id="ARBA00023122"/>
    </source>
</evidence>
<dbReference type="InterPro" id="IPR036318">
    <property type="entry name" value="FAD-bd_PCMH-like_sf"/>
</dbReference>
<feature type="transmembrane region" description="Helical" evidence="7">
    <location>
        <begin position="49"/>
        <end position="71"/>
    </location>
</feature>
<sequence length="530" mass="57140">MFTFDWLSNPTAWAGLLTLIVLEIVLGIDNLVFVAILTDKLRVGQRDKARVLGLSLALGMRLLLLSAMSWLVRLTTPVISWHGLSLSWRDIALVLGGIFLLFKSTLELHERIEADDSHEGKAAPEARFWLVVAQVVALDAVFSLDSVITAVGMSEHLSMMMLAVVLAMILMIFASKPLANFVNSRPTVVILCLSFLLMIGLSLVAEGFGYTIPKGYLYSAIGFSILIEAFNQAMRRNRRRSLLAGARSLRDRTSLAVLRLLGVGHVREAGGSEIEDLTAAAPVFGKDELGMVREVLDLAQRPVRSIMTPRTGISWLDPSDPLSVQLDEVRASPHQWLPVAEGDLDRLQGIASVRDLLGQLLGPAPAALAPVLRTPLSVPASMSVLRLIEVFRKARLQVALVVDEYGSVLGLVTPSDVLACIAGGFADPDPAEGGSSQGEPDGSWQVDASLDLRRFEQLSGHALSQDGAADFSSLAGYVLQHLGRLPKVGDHLTVGALVFEVLTMQGARIQRLRITPLSADDSALAAQESG</sequence>
<dbReference type="PANTHER" id="PTHR22777:SF30">
    <property type="entry name" value="UPF0053 PROTEIN YEGH"/>
    <property type="match status" value="1"/>
</dbReference>
<dbReference type="SUPFAM" id="SSF54631">
    <property type="entry name" value="CBS-domain pair"/>
    <property type="match status" value="1"/>
</dbReference>
<dbReference type="InterPro" id="IPR005170">
    <property type="entry name" value="Transptr-assoc_dom"/>
</dbReference>
<dbReference type="STRING" id="767434.Fraau_1574"/>
<dbReference type="InterPro" id="IPR046342">
    <property type="entry name" value="CBS_dom_sf"/>
</dbReference>
<feature type="domain" description="CBS" evidence="8">
    <location>
        <begin position="307"/>
        <end position="366"/>
    </location>
</feature>
<evidence type="ECO:0000313" key="10">
    <source>
        <dbReference type="Proteomes" id="UP000005234"/>
    </source>
</evidence>
<keyword evidence="7" id="KW-0472">Membrane</keyword>
<dbReference type="AlphaFoldDB" id="H8L6L0"/>
<keyword evidence="4" id="KW-0677">Repeat</keyword>
<dbReference type="RefSeq" id="WP_014402998.1">
    <property type="nucleotide sequence ID" value="NC_017033.1"/>
</dbReference>
<dbReference type="PROSITE" id="PS51371">
    <property type="entry name" value="CBS"/>
    <property type="match status" value="2"/>
</dbReference>
<keyword evidence="3" id="KW-1003">Cell membrane</keyword>
<dbReference type="Pfam" id="PF00571">
    <property type="entry name" value="CBS"/>
    <property type="match status" value="1"/>
</dbReference>
<evidence type="ECO:0000313" key="9">
    <source>
        <dbReference type="EMBL" id="AFC85993.1"/>
    </source>
</evidence>
<evidence type="ECO:0000256" key="1">
    <source>
        <dbReference type="ARBA" id="ARBA00004651"/>
    </source>
</evidence>
<dbReference type="Gene3D" id="3.10.580.10">
    <property type="entry name" value="CBS-domain"/>
    <property type="match status" value="1"/>
</dbReference>
<dbReference type="KEGG" id="fau:Fraau_1574"/>
<dbReference type="OrthoDB" id="9805314at2"/>
<keyword evidence="7" id="KW-0812">Transmembrane</keyword>
<evidence type="ECO:0000256" key="7">
    <source>
        <dbReference type="SAM" id="Phobius"/>
    </source>
</evidence>
<keyword evidence="5 6" id="KW-0129">CBS domain</keyword>
<dbReference type="SMART" id="SM00116">
    <property type="entry name" value="CBS"/>
    <property type="match status" value="2"/>
</dbReference>
<evidence type="ECO:0000256" key="2">
    <source>
        <dbReference type="ARBA" id="ARBA00006337"/>
    </source>
</evidence>
<accession>H8L6L0</accession>
<evidence type="ECO:0000256" key="4">
    <source>
        <dbReference type="ARBA" id="ARBA00022737"/>
    </source>
</evidence>
<dbReference type="Pfam" id="PF03741">
    <property type="entry name" value="TerC"/>
    <property type="match status" value="1"/>
</dbReference>
<reference evidence="9" key="1">
    <citation type="submission" date="2012-02" db="EMBL/GenBank/DDBJ databases">
        <title>The complete genome of Frateuria aurantia DSM 6220.</title>
        <authorList>
            <consortium name="US DOE Joint Genome Institute (JGI-PGF)"/>
            <person name="Lucas S."/>
            <person name="Copeland A."/>
            <person name="Lapidus A."/>
            <person name="Glavina del Rio T."/>
            <person name="Dalin E."/>
            <person name="Tice H."/>
            <person name="Bruce D."/>
            <person name="Goodwin L."/>
            <person name="Pitluck S."/>
            <person name="Peters L."/>
            <person name="Ovchinnikova G."/>
            <person name="Teshima H."/>
            <person name="Kyrpides N."/>
            <person name="Mavromatis K."/>
            <person name="Ivanova N."/>
            <person name="Brettin T."/>
            <person name="Detter J.C."/>
            <person name="Han C."/>
            <person name="Larimer F."/>
            <person name="Land M."/>
            <person name="Hauser L."/>
            <person name="Markowitz V."/>
            <person name="Cheng J.-F."/>
            <person name="Hugenholtz P."/>
            <person name="Woyke T."/>
            <person name="Wu D."/>
            <person name="Brambilla E."/>
            <person name="Klenk H.-P."/>
            <person name="Eisen J.A."/>
        </authorList>
    </citation>
    <scope>NUCLEOTIDE SEQUENCE</scope>
    <source>
        <strain evidence="9">DSM 6220</strain>
    </source>
</reference>
<dbReference type="Proteomes" id="UP000005234">
    <property type="component" value="Chromosome"/>
</dbReference>
<feature type="transmembrane region" description="Helical" evidence="7">
    <location>
        <begin position="91"/>
        <end position="108"/>
    </location>
</feature>
<dbReference type="SUPFAM" id="SSF56176">
    <property type="entry name" value="FAD-binding/transporter-associated domain-like"/>
    <property type="match status" value="1"/>
</dbReference>
<feature type="domain" description="CBS" evidence="8">
    <location>
        <begin position="371"/>
        <end position="428"/>
    </location>
</feature>
<dbReference type="GO" id="GO:0050660">
    <property type="term" value="F:flavin adenine dinucleotide binding"/>
    <property type="evidence" value="ECO:0007669"/>
    <property type="project" value="InterPro"/>
</dbReference>
<dbReference type="EMBL" id="CP003350">
    <property type="protein sequence ID" value="AFC85993.1"/>
    <property type="molecule type" value="Genomic_DNA"/>
</dbReference>
<dbReference type="InterPro" id="IPR016169">
    <property type="entry name" value="FAD-bd_PCMH_sub2"/>
</dbReference>
<organism evidence="9 10">
    <name type="scientific">Frateuria aurantia (strain ATCC 33424 / DSM 6220 / KCTC 2777 / LMG 1558 / NBRC 3245 / NCIMB 13370)</name>
    <name type="common">Acetobacter aurantius</name>
    <dbReference type="NCBI Taxonomy" id="767434"/>
    <lineage>
        <taxon>Bacteria</taxon>
        <taxon>Pseudomonadati</taxon>
        <taxon>Pseudomonadota</taxon>
        <taxon>Gammaproteobacteria</taxon>
        <taxon>Lysobacterales</taxon>
        <taxon>Rhodanobacteraceae</taxon>
        <taxon>Frateuria</taxon>
    </lineage>
</organism>
<comment type="similarity">
    <text evidence="2">Belongs to the UPF0053 family.</text>
</comment>
<protein>
    <submittedName>
        <fullName evidence="9">Membrane protein TerC, possibly involved in tellurium resistance</fullName>
    </submittedName>
</protein>